<evidence type="ECO:0000313" key="1">
    <source>
        <dbReference type="EMBL" id="ABQ28501.1"/>
    </source>
</evidence>
<accession>A5G9N3</accession>
<evidence type="ECO:0000313" key="2">
    <source>
        <dbReference type="Proteomes" id="UP000006695"/>
    </source>
</evidence>
<dbReference type="STRING" id="351605.Gura_4358"/>
<sequence>MSQNLADLMPVDGASVNIRTWLKSFSYTKRLLVGESGDPWESASRYLAYFSQAQGLLKPDVAVIEVGELFDAWLQRNPAVKAELAGKRKLSYPLRKLLEQSQPRELLAEIIEAVLAQLRGQLPLVLSMPSPGSWLQKASRAAGRGEVELDGDSIEDSAMYVADLARSVSGAAVGGLLLEESLAGVQPGGVDPELYRPLINLARHYRWPLALRMGEGKVVDSPALAEIDVFIGAGDFPAAGRAQGLDVSGMVWGGEPLPPLTPTQFYFVDIPRDALPEQVLDSLARLKADRA</sequence>
<reference evidence="1 2" key="1">
    <citation type="submission" date="2007-05" db="EMBL/GenBank/DDBJ databases">
        <title>Complete sequence of Geobacter uraniireducens Rf4.</title>
        <authorList>
            <consortium name="US DOE Joint Genome Institute"/>
            <person name="Copeland A."/>
            <person name="Lucas S."/>
            <person name="Lapidus A."/>
            <person name="Barry K."/>
            <person name="Detter J.C."/>
            <person name="Glavina del Rio T."/>
            <person name="Hammon N."/>
            <person name="Israni S."/>
            <person name="Dalin E."/>
            <person name="Tice H."/>
            <person name="Pitluck S."/>
            <person name="Chertkov O."/>
            <person name="Brettin T."/>
            <person name="Bruce D."/>
            <person name="Han C."/>
            <person name="Schmutz J."/>
            <person name="Larimer F."/>
            <person name="Land M."/>
            <person name="Hauser L."/>
            <person name="Kyrpides N."/>
            <person name="Mikhailova N."/>
            <person name="Shelobolina E."/>
            <person name="Aklujkar M."/>
            <person name="Lovley D."/>
            <person name="Richardson P."/>
        </authorList>
    </citation>
    <scope>NUCLEOTIDE SEQUENCE [LARGE SCALE GENOMIC DNA]</scope>
    <source>
        <strain evidence="1 2">Rf4</strain>
    </source>
</reference>
<dbReference type="RefSeq" id="WP_011941129.1">
    <property type="nucleotide sequence ID" value="NC_009483.1"/>
</dbReference>
<dbReference type="AlphaFoldDB" id="A5G9N3"/>
<keyword evidence="2" id="KW-1185">Reference proteome</keyword>
<protein>
    <submittedName>
        <fullName evidence="1">Uncharacterized protein</fullName>
    </submittedName>
</protein>
<name>A5G9N3_GEOUR</name>
<proteinExistence type="predicted"/>
<dbReference type="OrthoDB" id="9130284at2"/>
<dbReference type="Proteomes" id="UP000006695">
    <property type="component" value="Chromosome"/>
</dbReference>
<gene>
    <name evidence="1" type="ordered locus">Gura_4358</name>
</gene>
<organism evidence="1 2">
    <name type="scientific">Geotalea uraniireducens (strain Rf4)</name>
    <name type="common">Geobacter uraniireducens</name>
    <dbReference type="NCBI Taxonomy" id="351605"/>
    <lineage>
        <taxon>Bacteria</taxon>
        <taxon>Pseudomonadati</taxon>
        <taxon>Thermodesulfobacteriota</taxon>
        <taxon>Desulfuromonadia</taxon>
        <taxon>Geobacterales</taxon>
        <taxon>Geobacteraceae</taxon>
        <taxon>Geotalea</taxon>
    </lineage>
</organism>
<dbReference type="HOGENOM" id="CLU_1030045_0_0_7"/>
<dbReference type="KEGG" id="gur:Gura_4358"/>
<dbReference type="EMBL" id="CP000698">
    <property type="protein sequence ID" value="ABQ28501.1"/>
    <property type="molecule type" value="Genomic_DNA"/>
</dbReference>